<reference evidence="1" key="1">
    <citation type="journal article" date="2014" name="Int. J. Syst. Evol. Microbiol.">
        <title>Complete genome sequence of Corynebacterium casei LMG S-19264T (=DSM 44701T), isolated from a smear-ripened cheese.</title>
        <authorList>
            <consortium name="US DOE Joint Genome Institute (JGI-PGF)"/>
            <person name="Walter F."/>
            <person name="Albersmeier A."/>
            <person name="Kalinowski J."/>
            <person name="Ruckert C."/>
        </authorList>
    </citation>
    <scope>NUCLEOTIDE SEQUENCE</scope>
    <source>
        <strain evidence="1">KCTC 23224</strain>
    </source>
</reference>
<dbReference type="EMBL" id="BMYF01000017">
    <property type="protein sequence ID" value="GHB44385.1"/>
    <property type="molecule type" value="Genomic_DNA"/>
</dbReference>
<gene>
    <name evidence="1" type="ORF">GCM10008106_26810</name>
</gene>
<protein>
    <submittedName>
        <fullName evidence="1">Uncharacterized protein</fullName>
    </submittedName>
</protein>
<evidence type="ECO:0000313" key="1">
    <source>
        <dbReference type="EMBL" id="GHB44385.1"/>
    </source>
</evidence>
<dbReference type="Proteomes" id="UP000642809">
    <property type="component" value="Unassembled WGS sequence"/>
</dbReference>
<keyword evidence="2" id="KW-1185">Reference proteome</keyword>
<dbReference type="RefSeq" id="WP_189583530.1">
    <property type="nucleotide sequence ID" value="NZ_BMYF01000017.1"/>
</dbReference>
<sequence length="62" mass="7414">MAASLKNIILLSQGEKREVWTSLVLLCDAHPEFSYHYIKKYKFPFEYKGWFFEKQPVNVKSE</sequence>
<reference evidence="1" key="2">
    <citation type="submission" date="2020-09" db="EMBL/GenBank/DDBJ databases">
        <authorList>
            <person name="Sun Q."/>
            <person name="Kim S."/>
        </authorList>
    </citation>
    <scope>NUCLEOTIDE SEQUENCE</scope>
    <source>
        <strain evidence="1">KCTC 23224</strain>
    </source>
</reference>
<dbReference type="AlphaFoldDB" id="A0A8J3CZJ8"/>
<accession>A0A8J3CZJ8</accession>
<proteinExistence type="predicted"/>
<name>A0A8J3CZJ8_9BACT</name>
<organism evidence="1 2">
    <name type="scientific">Mongoliitalea lutea</name>
    <dbReference type="NCBI Taxonomy" id="849756"/>
    <lineage>
        <taxon>Bacteria</taxon>
        <taxon>Pseudomonadati</taxon>
        <taxon>Bacteroidota</taxon>
        <taxon>Cytophagia</taxon>
        <taxon>Cytophagales</taxon>
        <taxon>Cyclobacteriaceae</taxon>
        <taxon>Mongoliitalea</taxon>
    </lineage>
</organism>
<evidence type="ECO:0000313" key="2">
    <source>
        <dbReference type="Proteomes" id="UP000642809"/>
    </source>
</evidence>
<comment type="caution">
    <text evidence="1">The sequence shown here is derived from an EMBL/GenBank/DDBJ whole genome shotgun (WGS) entry which is preliminary data.</text>
</comment>